<evidence type="ECO:0000259" key="4">
    <source>
        <dbReference type="PROSITE" id="PS50072"/>
    </source>
</evidence>
<comment type="catalytic activity">
    <reaction evidence="3">
        <text>[protein]-peptidylproline (omega=180) = [protein]-peptidylproline (omega=0)</text>
        <dbReference type="Rhea" id="RHEA:16237"/>
        <dbReference type="Rhea" id="RHEA-COMP:10747"/>
        <dbReference type="Rhea" id="RHEA-COMP:10748"/>
        <dbReference type="ChEBI" id="CHEBI:83833"/>
        <dbReference type="ChEBI" id="CHEBI:83834"/>
        <dbReference type="EC" id="5.2.1.8"/>
    </reaction>
</comment>
<keyword evidence="6" id="KW-1185">Reference proteome</keyword>
<accession>A0ABP0SJY7</accession>
<evidence type="ECO:0000256" key="2">
    <source>
        <dbReference type="ARBA" id="ARBA00023235"/>
    </source>
</evidence>
<gene>
    <name evidence="5" type="ORF">SCF082_LOCUS52167</name>
</gene>
<reference evidence="5 6" key="1">
    <citation type="submission" date="2024-02" db="EMBL/GenBank/DDBJ databases">
        <authorList>
            <person name="Chen Y."/>
            <person name="Shah S."/>
            <person name="Dougan E. K."/>
            <person name="Thang M."/>
            <person name="Chan C."/>
        </authorList>
    </citation>
    <scope>NUCLEOTIDE SEQUENCE [LARGE SCALE GENOMIC DNA]</scope>
</reference>
<dbReference type="PANTHER" id="PTHR11071">
    <property type="entry name" value="PEPTIDYL-PROLYL CIS-TRANS ISOMERASE"/>
    <property type="match status" value="1"/>
</dbReference>
<feature type="domain" description="PPIase cyclophilin-type" evidence="4">
    <location>
        <begin position="2"/>
        <end position="167"/>
    </location>
</feature>
<evidence type="ECO:0000313" key="6">
    <source>
        <dbReference type="Proteomes" id="UP001642464"/>
    </source>
</evidence>
<dbReference type="EC" id="5.2.1.8" evidence="3"/>
<organism evidence="5 6">
    <name type="scientific">Durusdinium trenchii</name>
    <dbReference type="NCBI Taxonomy" id="1381693"/>
    <lineage>
        <taxon>Eukaryota</taxon>
        <taxon>Sar</taxon>
        <taxon>Alveolata</taxon>
        <taxon>Dinophyceae</taxon>
        <taxon>Suessiales</taxon>
        <taxon>Symbiodiniaceae</taxon>
        <taxon>Durusdinium</taxon>
    </lineage>
</organism>
<dbReference type="Gene3D" id="2.40.100.10">
    <property type="entry name" value="Cyclophilin-like"/>
    <property type="match status" value="1"/>
</dbReference>
<dbReference type="InterPro" id="IPR002130">
    <property type="entry name" value="Cyclophilin-type_PPIase_dom"/>
</dbReference>
<protein>
    <recommendedName>
        <fullName evidence="3">Peptidyl-prolyl cis-trans isomerase</fullName>
        <shortName evidence="3">PPIase</shortName>
        <ecNumber evidence="3">5.2.1.8</ecNumber>
    </recommendedName>
</protein>
<sequence>AFFDVSIGDRPAGQLVFELRRDVVGKTCENFMKLCTGEVGISKSSGYELHYKNSKFHRIVPNQVCQGGDFTRQDGTGGESIFGPDGFDDESFSLKHTGPGVLSMVNAGPNTNGSQFFISLARLPELDNTHVVFGYLVEGAQVLHEIERCGTPSGKPSKDVVISHCGTIEF</sequence>
<dbReference type="EMBL" id="CAXAMM010043969">
    <property type="protein sequence ID" value="CAK9112530.1"/>
    <property type="molecule type" value="Genomic_DNA"/>
</dbReference>
<dbReference type="GO" id="GO:0016853">
    <property type="term" value="F:isomerase activity"/>
    <property type="evidence" value="ECO:0007669"/>
    <property type="project" value="UniProtKB-KW"/>
</dbReference>
<dbReference type="InterPro" id="IPR029000">
    <property type="entry name" value="Cyclophilin-like_dom_sf"/>
</dbReference>
<comment type="similarity">
    <text evidence="3">Belongs to the cyclophilin-type PPIase family.</text>
</comment>
<evidence type="ECO:0000256" key="1">
    <source>
        <dbReference type="ARBA" id="ARBA00023110"/>
    </source>
</evidence>
<comment type="function">
    <text evidence="3">PPIases accelerate the folding of proteins. It catalyzes the cis-trans isomerization of proline imidic peptide bonds in oligopeptides.</text>
</comment>
<keyword evidence="1 3" id="KW-0697">Rotamase</keyword>
<dbReference type="PIRSF" id="PIRSF001467">
    <property type="entry name" value="Peptidylpro_ismrse"/>
    <property type="match status" value="1"/>
</dbReference>
<dbReference type="Pfam" id="PF00160">
    <property type="entry name" value="Pro_isomerase"/>
    <property type="match status" value="1"/>
</dbReference>
<keyword evidence="2 3" id="KW-0413">Isomerase</keyword>
<dbReference type="Proteomes" id="UP001642464">
    <property type="component" value="Unassembled WGS sequence"/>
</dbReference>
<evidence type="ECO:0000256" key="3">
    <source>
        <dbReference type="RuleBase" id="RU363019"/>
    </source>
</evidence>
<comment type="caution">
    <text evidence="5">The sequence shown here is derived from an EMBL/GenBank/DDBJ whole genome shotgun (WGS) entry which is preliminary data.</text>
</comment>
<proteinExistence type="inferred from homology"/>
<evidence type="ECO:0000313" key="5">
    <source>
        <dbReference type="EMBL" id="CAK9112530.1"/>
    </source>
</evidence>
<dbReference type="PANTHER" id="PTHR11071:SF561">
    <property type="entry name" value="PEPTIDYL-PROLYL CIS-TRANS ISOMERASE D-RELATED"/>
    <property type="match status" value="1"/>
</dbReference>
<dbReference type="PRINTS" id="PR00153">
    <property type="entry name" value="CSAPPISMRASE"/>
</dbReference>
<name>A0ABP0SJY7_9DINO</name>
<dbReference type="SUPFAM" id="SSF50891">
    <property type="entry name" value="Cyclophilin-like"/>
    <property type="match status" value="1"/>
</dbReference>
<feature type="non-terminal residue" evidence="5">
    <location>
        <position position="1"/>
    </location>
</feature>
<dbReference type="InterPro" id="IPR024936">
    <property type="entry name" value="Cyclophilin-type_PPIase"/>
</dbReference>
<dbReference type="PROSITE" id="PS50072">
    <property type="entry name" value="CSA_PPIASE_2"/>
    <property type="match status" value="1"/>
</dbReference>